<name>A0A6A5SZY6_9PLEO</name>
<proteinExistence type="predicted"/>
<feature type="region of interest" description="Disordered" evidence="1">
    <location>
        <begin position="145"/>
        <end position="177"/>
    </location>
</feature>
<dbReference type="EMBL" id="ML976010">
    <property type="protein sequence ID" value="KAF1945274.1"/>
    <property type="molecule type" value="Genomic_DNA"/>
</dbReference>
<feature type="compositionally biased region" description="Basic and acidic residues" evidence="1">
    <location>
        <begin position="145"/>
        <end position="156"/>
    </location>
</feature>
<accession>A0A6A5SZY6</accession>
<feature type="compositionally biased region" description="Low complexity" evidence="1">
    <location>
        <begin position="82"/>
        <end position="97"/>
    </location>
</feature>
<sequence length="214" mass="24326">MSSCDSNKSGYFHPQYHHQAPPYPTSPAPLLQQQGYFSPIPEQQQPIYFSSPTQAFYSTSPTSHPGGMATPQPQATHRRRTSSTSSYNSQRPTQAQLQQMPLPMPIPLRQPNPASYQYPAPYSPPVTYGQQQPVYMRSTSHQNQHMHDPHAYADGEDKFEEQQQLYHGRLDPATEREYERRYAREKALERRPTLGGSLLNVVSKVGKVLGGERR</sequence>
<keyword evidence="3" id="KW-1185">Reference proteome</keyword>
<reference evidence="2" key="1">
    <citation type="journal article" date="2020" name="Stud. Mycol.">
        <title>101 Dothideomycetes genomes: a test case for predicting lifestyles and emergence of pathogens.</title>
        <authorList>
            <person name="Haridas S."/>
            <person name="Albert R."/>
            <person name="Binder M."/>
            <person name="Bloem J."/>
            <person name="Labutti K."/>
            <person name="Salamov A."/>
            <person name="Andreopoulos B."/>
            <person name="Baker S."/>
            <person name="Barry K."/>
            <person name="Bills G."/>
            <person name="Bluhm B."/>
            <person name="Cannon C."/>
            <person name="Castanera R."/>
            <person name="Culley D."/>
            <person name="Daum C."/>
            <person name="Ezra D."/>
            <person name="Gonzalez J."/>
            <person name="Henrissat B."/>
            <person name="Kuo A."/>
            <person name="Liang C."/>
            <person name="Lipzen A."/>
            <person name="Lutzoni F."/>
            <person name="Magnuson J."/>
            <person name="Mondo S."/>
            <person name="Nolan M."/>
            <person name="Ohm R."/>
            <person name="Pangilinan J."/>
            <person name="Park H.-J."/>
            <person name="Ramirez L."/>
            <person name="Alfaro M."/>
            <person name="Sun H."/>
            <person name="Tritt A."/>
            <person name="Yoshinaga Y."/>
            <person name="Zwiers L.-H."/>
            <person name="Turgeon B."/>
            <person name="Goodwin S."/>
            <person name="Spatafora J."/>
            <person name="Crous P."/>
            <person name="Grigoriev I."/>
        </authorList>
    </citation>
    <scope>NUCLEOTIDE SEQUENCE</scope>
    <source>
        <strain evidence="2">CBS 161.51</strain>
    </source>
</reference>
<dbReference type="OrthoDB" id="3794714at2759"/>
<gene>
    <name evidence="2" type="ORF">EJ02DRAFT_441918</name>
</gene>
<evidence type="ECO:0000313" key="2">
    <source>
        <dbReference type="EMBL" id="KAF1945274.1"/>
    </source>
</evidence>
<feature type="region of interest" description="Disordered" evidence="1">
    <location>
        <begin position="1"/>
        <end position="97"/>
    </location>
</feature>
<evidence type="ECO:0000313" key="3">
    <source>
        <dbReference type="Proteomes" id="UP000800038"/>
    </source>
</evidence>
<feature type="compositionally biased region" description="Polar residues" evidence="1">
    <location>
        <begin position="31"/>
        <end position="63"/>
    </location>
</feature>
<feature type="compositionally biased region" description="Basic and acidic residues" evidence="1">
    <location>
        <begin position="168"/>
        <end position="177"/>
    </location>
</feature>
<dbReference type="AlphaFoldDB" id="A0A6A5SZY6"/>
<evidence type="ECO:0000256" key="1">
    <source>
        <dbReference type="SAM" id="MobiDB-lite"/>
    </source>
</evidence>
<dbReference type="Proteomes" id="UP000800038">
    <property type="component" value="Unassembled WGS sequence"/>
</dbReference>
<protein>
    <submittedName>
        <fullName evidence="2">Uncharacterized protein</fullName>
    </submittedName>
</protein>
<organism evidence="2 3">
    <name type="scientific">Clathrospora elynae</name>
    <dbReference type="NCBI Taxonomy" id="706981"/>
    <lineage>
        <taxon>Eukaryota</taxon>
        <taxon>Fungi</taxon>
        <taxon>Dikarya</taxon>
        <taxon>Ascomycota</taxon>
        <taxon>Pezizomycotina</taxon>
        <taxon>Dothideomycetes</taxon>
        <taxon>Pleosporomycetidae</taxon>
        <taxon>Pleosporales</taxon>
        <taxon>Diademaceae</taxon>
        <taxon>Clathrospora</taxon>
    </lineage>
</organism>